<evidence type="ECO:0000313" key="7">
    <source>
        <dbReference type="Proteomes" id="UP000593567"/>
    </source>
</evidence>
<dbReference type="PANTHER" id="PTHR23023">
    <property type="entry name" value="DIMETHYLANILINE MONOOXYGENASE"/>
    <property type="match status" value="1"/>
</dbReference>
<dbReference type="GO" id="GO:0050660">
    <property type="term" value="F:flavin adenine dinucleotide binding"/>
    <property type="evidence" value="ECO:0007669"/>
    <property type="project" value="InterPro"/>
</dbReference>
<dbReference type="Pfam" id="PF00743">
    <property type="entry name" value="FMO-like"/>
    <property type="match status" value="1"/>
</dbReference>
<dbReference type="GO" id="GO:0050661">
    <property type="term" value="F:NADP binding"/>
    <property type="evidence" value="ECO:0007669"/>
    <property type="project" value="InterPro"/>
</dbReference>
<organism evidence="6 7">
    <name type="scientific">Bugula neritina</name>
    <name type="common">Brown bryozoan</name>
    <name type="synonym">Sertularia neritina</name>
    <dbReference type="NCBI Taxonomy" id="10212"/>
    <lineage>
        <taxon>Eukaryota</taxon>
        <taxon>Metazoa</taxon>
        <taxon>Spiralia</taxon>
        <taxon>Lophotrochozoa</taxon>
        <taxon>Bryozoa</taxon>
        <taxon>Gymnolaemata</taxon>
        <taxon>Cheilostomatida</taxon>
        <taxon>Flustrina</taxon>
        <taxon>Buguloidea</taxon>
        <taxon>Bugulidae</taxon>
        <taxon>Bugula</taxon>
    </lineage>
</organism>
<evidence type="ECO:0000256" key="1">
    <source>
        <dbReference type="ARBA" id="ARBA00009183"/>
    </source>
</evidence>
<comment type="cofactor">
    <cofactor evidence="5">
        <name>FAD</name>
        <dbReference type="ChEBI" id="CHEBI:57692"/>
    </cofactor>
</comment>
<evidence type="ECO:0000256" key="4">
    <source>
        <dbReference type="ARBA" id="ARBA00023002"/>
    </source>
</evidence>
<dbReference type="OrthoDB" id="66881at2759"/>
<evidence type="ECO:0000313" key="6">
    <source>
        <dbReference type="EMBL" id="KAF6038442.1"/>
    </source>
</evidence>
<keyword evidence="4 5" id="KW-0560">Oxidoreductase</keyword>
<proteinExistence type="inferred from homology"/>
<dbReference type="AlphaFoldDB" id="A0A7J7KIC8"/>
<evidence type="ECO:0000256" key="2">
    <source>
        <dbReference type="ARBA" id="ARBA00022630"/>
    </source>
</evidence>
<dbReference type="Proteomes" id="UP000593567">
    <property type="component" value="Unassembled WGS sequence"/>
</dbReference>
<dbReference type="EC" id="1.-.-.-" evidence="5"/>
<keyword evidence="5" id="KW-0503">Monooxygenase</keyword>
<dbReference type="GO" id="GO:0004499">
    <property type="term" value="F:N,N-dimethylaniline monooxygenase activity"/>
    <property type="evidence" value="ECO:0007669"/>
    <property type="project" value="InterPro"/>
</dbReference>
<protein>
    <recommendedName>
        <fullName evidence="5">Flavin-containing monooxygenase</fullName>
        <ecNumber evidence="5">1.-.-.-</ecNumber>
    </recommendedName>
</protein>
<sequence>MMSFSDYPMPLTTLLIYPRKCFDYVMSYCERFDLEKDIKLQHEVTNVQQSEDYSESGCWGCNCNRLFQLAMRQSKKQCGFDAVMICVGLMLILTCRKFPACRGSKVECCTQDYTNSSEFDARESEY</sequence>
<keyword evidence="7" id="KW-1185">Reference proteome</keyword>
<dbReference type="EMBL" id="VXIV02000415">
    <property type="protein sequence ID" value="KAF6038442.1"/>
    <property type="molecule type" value="Genomic_DNA"/>
</dbReference>
<name>A0A7J7KIC8_BUGNE</name>
<evidence type="ECO:0000256" key="3">
    <source>
        <dbReference type="ARBA" id="ARBA00022827"/>
    </source>
</evidence>
<comment type="similarity">
    <text evidence="1 5">Belongs to the FMO family.</text>
</comment>
<keyword evidence="2 5" id="KW-0285">Flavoprotein</keyword>
<dbReference type="Gene3D" id="3.50.50.60">
    <property type="entry name" value="FAD/NAD(P)-binding domain"/>
    <property type="match status" value="1"/>
</dbReference>
<evidence type="ECO:0000256" key="5">
    <source>
        <dbReference type="RuleBase" id="RU361177"/>
    </source>
</evidence>
<dbReference type="InterPro" id="IPR036188">
    <property type="entry name" value="FAD/NAD-bd_sf"/>
</dbReference>
<comment type="caution">
    <text evidence="6">The sequence shown here is derived from an EMBL/GenBank/DDBJ whole genome shotgun (WGS) entry which is preliminary data.</text>
</comment>
<accession>A0A7J7KIC8</accession>
<dbReference type="InterPro" id="IPR020946">
    <property type="entry name" value="Flavin_mOase-like"/>
</dbReference>
<dbReference type="InterPro" id="IPR050346">
    <property type="entry name" value="FMO-like"/>
</dbReference>
<reference evidence="6" key="1">
    <citation type="submission" date="2020-06" db="EMBL/GenBank/DDBJ databases">
        <title>Draft genome of Bugula neritina, a colonial animal packing powerful symbionts and potential medicines.</title>
        <authorList>
            <person name="Rayko M."/>
        </authorList>
    </citation>
    <scope>NUCLEOTIDE SEQUENCE [LARGE SCALE GENOMIC DNA]</scope>
    <source>
        <strain evidence="6">Kwan_BN1</strain>
    </source>
</reference>
<keyword evidence="3 5" id="KW-0274">FAD</keyword>
<gene>
    <name evidence="6" type="ORF">EB796_003255</name>
</gene>